<sequence length="327" mass="36133">MATLVTGGAGYIGSVIVELLNRQKQDFVVLDNLSRGNEGAVPKGCAFYRGDIKNHELVKKIIDEHNITQCIHLAAYAYVGESVVSPHIYFENNISSSLQFIDTLRSKKIDKIVFSSSCAVYGIPSQLPIVENEALAPINPYGWSKLTIEKVLESYAYAYDLNYVALRYFNACGATEQHGEFHQPETHIIPNILAVAKGEKDVLCINGSDYPTSDGTAVRDYIHVYDLACAHIAALEYLQQQGTSQALNLGNGQGYSIMDLVNAAKKVTQKHIAVEFVERRVGDPPLLVADAAKAKKVLGWEPKFSCIEKIMESAWLWKIQNPNGYTC</sequence>
<dbReference type="UniPathway" id="UPA00214"/>
<comment type="cofactor">
    <cofactor evidence="2 10">
        <name>NAD(+)</name>
        <dbReference type="ChEBI" id="CHEBI:57540"/>
    </cofactor>
</comment>
<comment type="similarity">
    <text evidence="4 10">Belongs to the NAD(P)-dependent epimerase/dehydratase family.</text>
</comment>
<evidence type="ECO:0000256" key="1">
    <source>
        <dbReference type="ARBA" id="ARBA00000083"/>
    </source>
</evidence>
<keyword evidence="9 10" id="KW-0119">Carbohydrate metabolism</keyword>
<proteinExistence type="inferred from homology"/>
<dbReference type="AlphaFoldDB" id="A0A5S9INP6"/>
<evidence type="ECO:0000259" key="11">
    <source>
        <dbReference type="Pfam" id="PF01370"/>
    </source>
</evidence>
<dbReference type="PANTHER" id="PTHR43725">
    <property type="entry name" value="UDP-GLUCOSE 4-EPIMERASE"/>
    <property type="match status" value="1"/>
</dbReference>
<dbReference type="Gene3D" id="3.90.25.10">
    <property type="entry name" value="UDP-galactose 4-epimerase, domain 1"/>
    <property type="match status" value="1"/>
</dbReference>
<comment type="subunit">
    <text evidence="10">Homodimer.</text>
</comment>
<evidence type="ECO:0000313" key="12">
    <source>
        <dbReference type="EMBL" id="BBM84880.1"/>
    </source>
</evidence>
<dbReference type="SUPFAM" id="SSF51735">
    <property type="entry name" value="NAD(P)-binding Rossmann-fold domains"/>
    <property type="match status" value="1"/>
</dbReference>
<dbReference type="EC" id="5.1.3.2" evidence="5 10"/>
<keyword evidence="8 10" id="KW-0413">Isomerase</keyword>
<evidence type="ECO:0000256" key="10">
    <source>
        <dbReference type="RuleBase" id="RU366046"/>
    </source>
</evidence>
<evidence type="ECO:0000256" key="5">
    <source>
        <dbReference type="ARBA" id="ARBA00013189"/>
    </source>
</evidence>
<dbReference type="PANTHER" id="PTHR43725:SF53">
    <property type="entry name" value="UDP-ARABINOSE 4-EPIMERASE 1"/>
    <property type="match status" value="1"/>
</dbReference>
<dbReference type="NCBIfam" id="TIGR01179">
    <property type="entry name" value="galE"/>
    <property type="match status" value="1"/>
</dbReference>
<dbReference type="EMBL" id="AP019860">
    <property type="protein sequence ID" value="BBM84880.1"/>
    <property type="molecule type" value="Genomic_DNA"/>
</dbReference>
<accession>A0A5S9INP6</accession>
<evidence type="ECO:0000256" key="4">
    <source>
        <dbReference type="ARBA" id="ARBA00007637"/>
    </source>
</evidence>
<evidence type="ECO:0000256" key="3">
    <source>
        <dbReference type="ARBA" id="ARBA00004947"/>
    </source>
</evidence>
<dbReference type="RefSeq" id="WP_152022018.1">
    <property type="nucleotide sequence ID" value="NZ_JAZFBD010000019.1"/>
</dbReference>
<dbReference type="InterPro" id="IPR005886">
    <property type="entry name" value="UDP_G4E"/>
</dbReference>
<feature type="domain" description="NAD-dependent epimerase/dehydratase" evidence="11">
    <location>
        <begin position="4"/>
        <end position="250"/>
    </location>
</feature>
<comment type="catalytic activity">
    <reaction evidence="1 10">
        <text>UDP-alpha-D-glucose = UDP-alpha-D-galactose</text>
        <dbReference type="Rhea" id="RHEA:22168"/>
        <dbReference type="ChEBI" id="CHEBI:58885"/>
        <dbReference type="ChEBI" id="CHEBI:66914"/>
        <dbReference type="EC" id="5.1.3.2"/>
    </reaction>
</comment>
<keyword evidence="13" id="KW-1185">Reference proteome</keyword>
<keyword evidence="7 10" id="KW-0520">NAD</keyword>
<evidence type="ECO:0000256" key="7">
    <source>
        <dbReference type="ARBA" id="ARBA00023027"/>
    </source>
</evidence>
<gene>
    <name evidence="12" type="ORF">UABAM_03241</name>
</gene>
<evidence type="ECO:0000313" key="13">
    <source>
        <dbReference type="Proteomes" id="UP000326354"/>
    </source>
</evidence>
<evidence type="ECO:0000256" key="6">
    <source>
        <dbReference type="ARBA" id="ARBA00018569"/>
    </source>
</evidence>
<dbReference type="Gene3D" id="3.40.50.720">
    <property type="entry name" value="NAD(P)-binding Rossmann-like Domain"/>
    <property type="match status" value="1"/>
</dbReference>
<dbReference type="Pfam" id="PF01370">
    <property type="entry name" value="Epimerase"/>
    <property type="match status" value="1"/>
</dbReference>
<dbReference type="GO" id="GO:0003978">
    <property type="term" value="F:UDP-glucose 4-epimerase activity"/>
    <property type="evidence" value="ECO:0007669"/>
    <property type="project" value="UniProtKB-UniRule"/>
</dbReference>
<protein>
    <recommendedName>
        <fullName evidence="6 10">UDP-glucose 4-epimerase</fullName>
        <ecNumber evidence="5 10">5.1.3.2</ecNumber>
    </recommendedName>
</protein>
<name>A0A5S9INP6_UABAM</name>
<dbReference type="OrthoDB" id="258549at2"/>
<evidence type="ECO:0000256" key="2">
    <source>
        <dbReference type="ARBA" id="ARBA00001911"/>
    </source>
</evidence>
<dbReference type="CDD" id="cd05247">
    <property type="entry name" value="UDP_G4E_1_SDR_e"/>
    <property type="match status" value="1"/>
</dbReference>
<evidence type="ECO:0000256" key="9">
    <source>
        <dbReference type="ARBA" id="ARBA00023277"/>
    </source>
</evidence>
<reference evidence="12 13" key="1">
    <citation type="submission" date="2019-08" db="EMBL/GenBank/DDBJ databases">
        <title>Complete genome sequence of Candidatus Uab amorphum.</title>
        <authorList>
            <person name="Shiratori T."/>
            <person name="Suzuki S."/>
            <person name="Kakizawa Y."/>
            <person name="Ishida K."/>
        </authorList>
    </citation>
    <scope>NUCLEOTIDE SEQUENCE [LARGE SCALE GENOMIC DNA]</scope>
    <source>
        <strain evidence="12 13">SRT547</strain>
    </source>
</reference>
<organism evidence="12 13">
    <name type="scientific">Uabimicrobium amorphum</name>
    <dbReference type="NCBI Taxonomy" id="2596890"/>
    <lineage>
        <taxon>Bacteria</taxon>
        <taxon>Pseudomonadati</taxon>
        <taxon>Planctomycetota</taxon>
        <taxon>Candidatus Uabimicrobiia</taxon>
        <taxon>Candidatus Uabimicrobiales</taxon>
        <taxon>Candidatus Uabimicrobiaceae</taxon>
        <taxon>Candidatus Uabimicrobium</taxon>
    </lineage>
</organism>
<evidence type="ECO:0000256" key="8">
    <source>
        <dbReference type="ARBA" id="ARBA00023235"/>
    </source>
</evidence>
<dbReference type="InterPro" id="IPR036291">
    <property type="entry name" value="NAD(P)-bd_dom_sf"/>
</dbReference>
<comment type="pathway">
    <text evidence="3 10">Carbohydrate metabolism; galactose metabolism.</text>
</comment>
<dbReference type="GO" id="GO:0006012">
    <property type="term" value="P:galactose metabolic process"/>
    <property type="evidence" value="ECO:0007669"/>
    <property type="project" value="UniProtKB-UniPathway"/>
</dbReference>
<dbReference type="InterPro" id="IPR001509">
    <property type="entry name" value="Epimerase_deHydtase"/>
</dbReference>
<dbReference type="Proteomes" id="UP000326354">
    <property type="component" value="Chromosome"/>
</dbReference>
<dbReference type="KEGG" id="uam:UABAM_03241"/>